<dbReference type="EMBL" id="JAQJAN010000002">
    <property type="protein sequence ID" value="KAJ5738225.1"/>
    <property type="molecule type" value="Genomic_DNA"/>
</dbReference>
<feature type="compositionally biased region" description="Low complexity" evidence="7">
    <location>
        <begin position="246"/>
        <end position="255"/>
    </location>
</feature>
<feature type="domain" description="Mif2/CENP-C cupin" evidence="8">
    <location>
        <begin position="490"/>
        <end position="574"/>
    </location>
</feature>
<dbReference type="GO" id="GO:0000776">
    <property type="term" value="C:kinetochore"/>
    <property type="evidence" value="ECO:0007669"/>
    <property type="project" value="InterPro"/>
</dbReference>
<dbReference type="GO" id="GO:0051455">
    <property type="term" value="P:spindle attachment to meiosis I kinetochore"/>
    <property type="evidence" value="ECO:0007669"/>
    <property type="project" value="TreeGrafter"/>
</dbReference>
<dbReference type="CDD" id="cd06993">
    <property type="entry name" value="cupin_CENP-C_C"/>
    <property type="match status" value="1"/>
</dbReference>
<feature type="compositionally biased region" description="Acidic residues" evidence="7">
    <location>
        <begin position="432"/>
        <end position="441"/>
    </location>
</feature>
<evidence type="ECO:0000256" key="3">
    <source>
        <dbReference type="ARBA" id="ARBA00023125"/>
    </source>
</evidence>
<gene>
    <name evidence="10" type="ORF">N7493_001380</name>
</gene>
<dbReference type="GO" id="GO:0051315">
    <property type="term" value="P:attachment of mitotic spindle microtubules to kinetochore"/>
    <property type="evidence" value="ECO:0007669"/>
    <property type="project" value="TreeGrafter"/>
</dbReference>
<dbReference type="GO" id="GO:0005634">
    <property type="term" value="C:nucleus"/>
    <property type="evidence" value="ECO:0007669"/>
    <property type="project" value="UniProtKB-SubCell"/>
</dbReference>
<feature type="compositionally biased region" description="Basic residues" evidence="7">
    <location>
        <begin position="613"/>
        <end position="627"/>
    </location>
</feature>
<comment type="subcellular location">
    <subcellularLocation>
        <location evidence="1">Nucleus</location>
    </subcellularLocation>
</comment>
<dbReference type="Pfam" id="PF11699">
    <property type="entry name" value="CENP-C_C"/>
    <property type="match status" value="1"/>
</dbReference>
<dbReference type="SUPFAM" id="SSF51182">
    <property type="entry name" value="RmlC-like cupins"/>
    <property type="match status" value="1"/>
</dbReference>
<dbReference type="InterPro" id="IPR011051">
    <property type="entry name" value="RmlC_Cupin_sf"/>
</dbReference>
<feature type="compositionally biased region" description="Basic and acidic residues" evidence="7">
    <location>
        <begin position="327"/>
        <end position="336"/>
    </location>
</feature>
<sequence>MGLAARVAFSPKFRRIPLFPSFFVPESVSKWLVGGAKPRELDYSSVGTQGRRTGITLKEGKRDEHGMEDVDGLFSSPEKSSADLNGYESEESIGSDGMSIDEGNAPEPQDYLGSVSRSSWLPQPDRFPKGRSQLTRRSPAVHSSPEPEGDLLSSPSDDRELSRSSRQEPSPLTARSINAGVSKQKSAQRTKVQEETLPEFSDGEGDENANSFLPGDDQDDSFGAGDETVMHDDDVPQTNGQDQSDAESVSSQSVEPEPEPAPVPQASSSKTKKGPAKAQKPKPAKGAGSRPAKKPRTQDEEEVEARPPKKQKTSKAQPVEQEPLDPELNKVVEDYAQRSGPLKGRSLYILKRENPTDPSSTHTRSGRASIRPLAYWRNERCVYGDAEVADGERYPLSTIKEIVRTEELEPDRKKKSKRAGKSGKGKKRQAEESSDEDEEADVWEKEGGVLHGYIPRWDPKSQTSTKEEDVIDIAYAPSGIETREVKDSTFKFAKLLSSSFIGSGVVELPPEGVKRPKNSKKMHMVFYVCHGRVQVDISGVQFSAGKGCVFQVPRGNYYSFQNAHKKEARLFFTQGCVPGEGEETATKSKPGVQDSEFEAEPEAEPEASSSKATKARGGRPKGKQKAK</sequence>
<evidence type="ECO:0000259" key="9">
    <source>
        <dbReference type="Pfam" id="PF15624"/>
    </source>
</evidence>
<keyword evidence="3" id="KW-0238">DNA-binding</keyword>
<dbReference type="Pfam" id="PF15624">
    <property type="entry name" value="Mif2_N"/>
    <property type="match status" value="1"/>
</dbReference>
<feature type="region of interest" description="Disordered" evidence="7">
    <location>
        <begin position="581"/>
        <end position="627"/>
    </location>
</feature>
<evidence type="ECO:0000256" key="4">
    <source>
        <dbReference type="ARBA" id="ARBA00023242"/>
    </source>
</evidence>
<evidence type="ECO:0000256" key="5">
    <source>
        <dbReference type="ARBA" id="ARBA00057947"/>
    </source>
</evidence>
<feature type="region of interest" description="Disordered" evidence="7">
    <location>
        <begin position="42"/>
        <end position="371"/>
    </location>
</feature>
<evidence type="ECO:0000259" key="8">
    <source>
        <dbReference type="Pfam" id="PF11699"/>
    </source>
</evidence>
<reference evidence="10" key="1">
    <citation type="journal article" date="2023" name="IMA Fungus">
        <title>Comparative genomic study of the Penicillium genus elucidates a diverse pangenome and 15 lateral gene transfer events.</title>
        <authorList>
            <person name="Petersen C."/>
            <person name="Sorensen T."/>
            <person name="Nielsen M.R."/>
            <person name="Sondergaard T.E."/>
            <person name="Sorensen J.L."/>
            <person name="Fitzpatrick D.A."/>
            <person name="Frisvad J.C."/>
            <person name="Nielsen K.L."/>
        </authorList>
    </citation>
    <scope>NUCLEOTIDE SEQUENCE</scope>
    <source>
        <strain evidence="10">IBT 17514</strain>
    </source>
</reference>
<dbReference type="Gene3D" id="2.60.120.10">
    <property type="entry name" value="Jelly Rolls"/>
    <property type="match status" value="1"/>
</dbReference>
<dbReference type="PANTHER" id="PTHR16684:SF11">
    <property type="entry name" value="CENTROMERE PROTEIN C"/>
    <property type="match status" value="1"/>
</dbReference>
<feature type="compositionally biased region" description="Acidic residues" evidence="7">
    <location>
        <begin position="595"/>
        <end position="605"/>
    </location>
</feature>
<reference evidence="10" key="2">
    <citation type="submission" date="2023-01" db="EMBL/GenBank/DDBJ databases">
        <authorList>
            <person name="Petersen C."/>
        </authorList>
    </citation>
    <scope>NUCLEOTIDE SEQUENCE</scope>
    <source>
        <strain evidence="10">IBT 17514</strain>
    </source>
</reference>
<proteinExistence type="inferred from homology"/>
<evidence type="ECO:0000313" key="11">
    <source>
        <dbReference type="Proteomes" id="UP001215712"/>
    </source>
</evidence>
<dbReference type="PANTHER" id="PTHR16684">
    <property type="entry name" value="CENTROMERE PROTEIN C"/>
    <property type="match status" value="1"/>
</dbReference>
<feature type="region of interest" description="Disordered" evidence="7">
    <location>
        <begin position="394"/>
        <end position="442"/>
    </location>
</feature>
<organism evidence="10 11">
    <name type="scientific">Penicillium malachiteum</name>
    <dbReference type="NCBI Taxonomy" id="1324776"/>
    <lineage>
        <taxon>Eukaryota</taxon>
        <taxon>Fungi</taxon>
        <taxon>Dikarya</taxon>
        <taxon>Ascomycota</taxon>
        <taxon>Pezizomycotina</taxon>
        <taxon>Eurotiomycetes</taxon>
        <taxon>Eurotiomycetidae</taxon>
        <taxon>Eurotiales</taxon>
        <taxon>Aspergillaceae</taxon>
        <taxon>Penicillium</taxon>
    </lineage>
</organism>
<feature type="compositionally biased region" description="Basic and acidic residues" evidence="7">
    <location>
        <begin position="58"/>
        <end position="68"/>
    </location>
</feature>
<dbReference type="GO" id="GO:0019237">
    <property type="term" value="F:centromeric DNA binding"/>
    <property type="evidence" value="ECO:0007669"/>
    <property type="project" value="InterPro"/>
</dbReference>
<evidence type="ECO:0000256" key="6">
    <source>
        <dbReference type="ARBA" id="ARBA00075033"/>
    </source>
</evidence>
<dbReference type="InterPro" id="IPR014710">
    <property type="entry name" value="RmlC-like_jellyroll"/>
</dbReference>
<feature type="compositionally biased region" description="Basic residues" evidence="7">
    <location>
        <begin position="413"/>
        <end position="427"/>
    </location>
</feature>
<comment type="caution">
    <text evidence="10">The sequence shown here is derived from an EMBL/GenBank/DDBJ whole genome shotgun (WGS) entry which is preliminary data.</text>
</comment>
<dbReference type="FunFam" id="2.60.120.10:FF:000033">
    <property type="entry name" value="Centromere protein C 1"/>
    <property type="match status" value="1"/>
</dbReference>
<name>A0AAD6MZS0_9EURO</name>
<feature type="compositionally biased region" description="Basic residues" evidence="7">
    <location>
        <begin position="270"/>
        <end position="283"/>
    </location>
</feature>
<dbReference type="GO" id="GO:0051382">
    <property type="term" value="P:kinetochore assembly"/>
    <property type="evidence" value="ECO:0007669"/>
    <property type="project" value="InterPro"/>
</dbReference>
<dbReference type="InterPro" id="IPR028929">
    <property type="entry name" value="Mif2_N"/>
</dbReference>
<feature type="compositionally biased region" description="Basic and acidic residues" evidence="7">
    <location>
        <begin position="156"/>
        <end position="166"/>
    </location>
</feature>
<feature type="compositionally biased region" description="Basic and acidic residues" evidence="7">
    <location>
        <begin position="401"/>
        <end position="412"/>
    </location>
</feature>
<comment type="similarity">
    <text evidence="2">Belongs to the CENP-C/MIF2 family.</text>
</comment>
<comment type="function">
    <text evidence="5">Component of the kinetochore, a multiprotein complex that assembles on centromeric DNA and attaches chromosomes to spindle microtubules, mediating chromosome segregation and sister chromatid segregation during meiosis and mitosis. Component of the inner kinetochore constitutive centromere-associated network (CCAN), which serves as a structural platform for outer kinetochore assembly.</text>
</comment>
<accession>A0AAD6MZS0</accession>
<evidence type="ECO:0000313" key="10">
    <source>
        <dbReference type="EMBL" id="KAJ5738225.1"/>
    </source>
</evidence>
<protein>
    <recommendedName>
        <fullName evidence="6">CENP-C homolog</fullName>
    </recommendedName>
</protein>
<dbReference type="InterPro" id="IPR028386">
    <property type="entry name" value="CENP-C/Mif2/cnp3"/>
</dbReference>
<keyword evidence="11" id="KW-1185">Reference proteome</keyword>
<feature type="domain" description="Mif2 N-terminal" evidence="9">
    <location>
        <begin position="43"/>
        <end position="161"/>
    </location>
</feature>
<dbReference type="Proteomes" id="UP001215712">
    <property type="component" value="Unassembled WGS sequence"/>
</dbReference>
<evidence type="ECO:0000256" key="7">
    <source>
        <dbReference type="SAM" id="MobiDB-lite"/>
    </source>
</evidence>
<evidence type="ECO:0000256" key="1">
    <source>
        <dbReference type="ARBA" id="ARBA00004123"/>
    </source>
</evidence>
<dbReference type="InterPro" id="IPR025974">
    <property type="entry name" value="Mif2/CENP-C_cupin"/>
</dbReference>
<feature type="compositionally biased region" description="Polar residues" evidence="7">
    <location>
        <begin position="167"/>
        <end position="190"/>
    </location>
</feature>
<evidence type="ECO:0000256" key="2">
    <source>
        <dbReference type="ARBA" id="ARBA00010291"/>
    </source>
</evidence>
<keyword evidence="4" id="KW-0539">Nucleus</keyword>
<dbReference type="AlphaFoldDB" id="A0AAD6MZS0"/>